<organism evidence="1 2">
    <name type="scientific">Vibrio ishigakensis</name>
    <dbReference type="NCBI Taxonomy" id="1481914"/>
    <lineage>
        <taxon>Bacteria</taxon>
        <taxon>Pseudomonadati</taxon>
        <taxon>Pseudomonadota</taxon>
        <taxon>Gammaproteobacteria</taxon>
        <taxon>Vibrionales</taxon>
        <taxon>Vibrionaceae</taxon>
        <taxon>Vibrio</taxon>
    </lineage>
</organism>
<protein>
    <submittedName>
        <fullName evidence="1">Uncharacterized protein</fullName>
    </submittedName>
</protein>
<sequence>MLEAVDRERRGELKLHSEELVGLPINSVKNENDLARERAIELGLHKPENFRKGSVFKRIAELGCDV</sequence>
<comment type="caution">
    <text evidence="1">The sequence shown here is derived from an EMBL/GenBank/DDBJ whole genome shotgun (WGS) entry which is preliminary data.</text>
</comment>
<accession>A0A0B8PG91</accession>
<dbReference type="EMBL" id="BBSA01000009">
    <property type="protein sequence ID" value="GAM63642.1"/>
    <property type="molecule type" value="Genomic_DNA"/>
</dbReference>
<dbReference type="Proteomes" id="UP000031670">
    <property type="component" value="Unassembled WGS sequence"/>
</dbReference>
<evidence type="ECO:0000313" key="2">
    <source>
        <dbReference type="Proteomes" id="UP000031670"/>
    </source>
</evidence>
<gene>
    <name evidence="1" type="ORF">JCM19232_2622</name>
</gene>
<name>A0A0B8PG91_9VIBR</name>
<reference evidence="1 2" key="1">
    <citation type="submission" date="2015-01" db="EMBL/GenBank/DDBJ databases">
        <title>Vibrio sp. C5 JCM 19232 whole genome shotgun sequence.</title>
        <authorList>
            <person name="Sawabe T."/>
            <person name="Meirelles P."/>
            <person name="Feng G."/>
            <person name="Sayaka M."/>
            <person name="Hattori M."/>
            <person name="Ohkuma M."/>
        </authorList>
    </citation>
    <scope>NUCLEOTIDE SEQUENCE [LARGE SCALE GENOMIC DNA]</scope>
    <source>
        <strain evidence="1 2">JCM19232</strain>
    </source>
</reference>
<dbReference type="AlphaFoldDB" id="A0A0B8PG91"/>
<proteinExistence type="predicted"/>
<reference evidence="1 2" key="2">
    <citation type="submission" date="2015-01" db="EMBL/GenBank/DDBJ databases">
        <authorList>
            <consortium name="NBRP consortium"/>
            <person name="Sawabe T."/>
            <person name="Meirelles P."/>
            <person name="Feng G."/>
            <person name="Sayaka M."/>
            <person name="Hattori M."/>
            <person name="Ohkuma M."/>
        </authorList>
    </citation>
    <scope>NUCLEOTIDE SEQUENCE [LARGE SCALE GENOMIC DNA]</scope>
    <source>
        <strain evidence="1 2">JCM19232</strain>
    </source>
</reference>
<evidence type="ECO:0000313" key="1">
    <source>
        <dbReference type="EMBL" id="GAM63642.1"/>
    </source>
</evidence>